<dbReference type="EMBL" id="KN837453">
    <property type="protein sequence ID" value="KIJ24845.1"/>
    <property type="molecule type" value="Genomic_DNA"/>
</dbReference>
<gene>
    <name evidence="6" type="ORF">M422DRAFT_253266</name>
    <name evidence="5" type="ORF">M422DRAFT_274286</name>
</gene>
<dbReference type="PANTHER" id="PTHR42877:SF5">
    <property type="entry name" value="L-ORNITHINE N(5)-MONOOXYGENASE-RELATED"/>
    <property type="match status" value="1"/>
</dbReference>
<evidence type="ECO:0000256" key="1">
    <source>
        <dbReference type="ARBA" id="ARBA00010139"/>
    </source>
</evidence>
<proteinExistence type="inferred from homology"/>
<comment type="similarity">
    <text evidence="1">Belongs to the FAD-binding monooxygenase family.</text>
</comment>
<evidence type="ECO:0000256" key="4">
    <source>
        <dbReference type="ARBA" id="ARBA00023002"/>
    </source>
</evidence>
<keyword evidence="2" id="KW-0285">Flavoprotein</keyword>
<keyword evidence="3" id="KW-0274">FAD</keyword>
<dbReference type="GO" id="GO:0004499">
    <property type="term" value="F:N,N-dimethylaniline monooxygenase activity"/>
    <property type="evidence" value="ECO:0007669"/>
    <property type="project" value="InterPro"/>
</dbReference>
<accession>A0A0C9UI30</accession>
<dbReference type="Gene3D" id="3.50.50.60">
    <property type="entry name" value="FAD/NAD(P)-binding domain"/>
    <property type="match status" value="2"/>
</dbReference>
<reference evidence="5 7" key="1">
    <citation type="submission" date="2014-06" db="EMBL/GenBank/DDBJ databases">
        <title>Evolutionary Origins and Diversification of the Mycorrhizal Mutualists.</title>
        <authorList>
            <consortium name="DOE Joint Genome Institute"/>
            <consortium name="Mycorrhizal Genomics Consortium"/>
            <person name="Kohler A."/>
            <person name="Kuo A."/>
            <person name="Nagy L.G."/>
            <person name="Floudas D."/>
            <person name="Copeland A."/>
            <person name="Barry K.W."/>
            <person name="Cichocki N."/>
            <person name="Veneault-Fourrey C."/>
            <person name="LaButti K."/>
            <person name="Lindquist E.A."/>
            <person name="Lipzen A."/>
            <person name="Lundell T."/>
            <person name="Morin E."/>
            <person name="Murat C."/>
            <person name="Riley R."/>
            <person name="Ohm R."/>
            <person name="Sun H."/>
            <person name="Tunlid A."/>
            <person name="Henrissat B."/>
            <person name="Grigoriev I.V."/>
            <person name="Hibbett D.S."/>
            <person name="Martin F."/>
        </authorList>
    </citation>
    <scope>NUCLEOTIDE SEQUENCE [LARGE SCALE GENOMIC DNA]</scope>
    <source>
        <strain evidence="5 7">SS14</strain>
    </source>
</reference>
<keyword evidence="4" id="KW-0560">Oxidoreductase</keyword>
<evidence type="ECO:0000313" key="7">
    <source>
        <dbReference type="Proteomes" id="UP000054279"/>
    </source>
</evidence>
<dbReference type="Proteomes" id="UP000054279">
    <property type="component" value="Unassembled WGS sequence"/>
</dbReference>
<name>A0A0C9UI30_SPHS4</name>
<dbReference type="InterPro" id="IPR020946">
    <property type="entry name" value="Flavin_mOase-like"/>
</dbReference>
<dbReference type="GO" id="GO:0050661">
    <property type="term" value="F:NADP binding"/>
    <property type="evidence" value="ECO:0007669"/>
    <property type="project" value="InterPro"/>
</dbReference>
<dbReference type="SUPFAM" id="SSF51905">
    <property type="entry name" value="FAD/NAD(P)-binding domain"/>
    <property type="match status" value="2"/>
</dbReference>
<evidence type="ECO:0000313" key="5">
    <source>
        <dbReference type="EMBL" id="KIJ24845.1"/>
    </source>
</evidence>
<dbReference type="HOGENOM" id="CLU_006937_7_0_1"/>
<dbReference type="AlphaFoldDB" id="A0A0C9UI30"/>
<protein>
    <submittedName>
        <fullName evidence="5">Uncharacterized protein</fullName>
    </submittedName>
</protein>
<dbReference type="PANTHER" id="PTHR42877">
    <property type="entry name" value="L-ORNITHINE N(5)-MONOOXYGENASE-RELATED"/>
    <property type="match status" value="1"/>
</dbReference>
<dbReference type="InterPro" id="IPR036188">
    <property type="entry name" value="FAD/NAD-bd_sf"/>
</dbReference>
<sequence>MSKHGTPPRFNEIVCIGAGISAISLGARLKQKYGFTDIHFYDRSRSHSGTWEANRYPGCACDIPSLVYSLSFEPKTDWSTLTAPHTEIRGYLNGIVDKYDLRPRMSFQTEVEMAKWDENRKFWVIYCRDIPSGTTYTHECRILFSATGQLSEPNYPNIAGIGSFKGPAFHTARWRQDVDLAGKNVVVIGNGSSATQLVPNIIPLAKSVTQFIRQPHWILEWANTKFPPAVHWAFKYIPGLLWMIRIALLGVLENAWRMYRMDKAGAKMRKSWEEVAKEAVRREAPAKYHDLLIPDFPLACKRRIFDHNGAYLRATPSPNFLLTKDPIVEILPDGVRTAGKKYPADVIIYGTGFITNKGVGPVKIYGRKGQLLDDHWTSKGGPGAYNNTAIHGFPNFMIIYGPNSSTGHTSVIFTIEQHVRYALQIIKPVLQGEASVFDVKEDEERKYVAKIQEASKTRVFVHCSSWYVSENGWNGTLYPWSQLNFWWRCFWPTWSAWNYEYTPLHHTRRQQRLLSTLSLTAIVVAGALVYRNAVGQALTSSALAVENYTNNLLSTYA</sequence>
<evidence type="ECO:0000256" key="3">
    <source>
        <dbReference type="ARBA" id="ARBA00022827"/>
    </source>
</evidence>
<dbReference type="EMBL" id="KN837123">
    <property type="protein sequence ID" value="KIJ43388.1"/>
    <property type="molecule type" value="Genomic_DNA"/>
</dbReference>
<dbReference type="GO" id="GO:0050660">
    <property type="term" value="F:flavin adenine dinucleotide binding"/>
    <property type="evidence" value="ECO:0007669"/>
    <property type="project" value="InterPro"/>
</dbReference>
<evidence type="ECO:0000313" key="6">
    <source>
        <dbReference type="EMBL" id="KIJ43388.1"/>
    </source>
</evidence>
<dbReference type="OrthoDB" id="74360at2759"/>
<dbReference type="InterPro" id="IPR051209">
    <property type="entry name" value="FAD-bind_Monooxygenase_sf"/>
</dbReference>
<organism evidence="5 7">
    <name type="scientific">Sphaerobolus stellatus (strain SS14)</name>
    <dbReference type="NCBI Taxonomy" id="990650"/>
    <lineage>
        <taxon>Eukaryota</taxon>
        <taxon>Fungi</taxon>
        <taxon>Dikarya</taxon>
        <taxon>Basidiomycota</taxon>
        <taxon>Agaricomycotina</taxon>
        <taxon>Agaricomycetes</taxon>
        <taxon>Phallomycetidae</taxon>
        <taxon>Geastrales</taxon>
        <taxon>Sphaerobolaceae</taxon>
        <taxon>Sphaerobolus</taxon>
    </lineage>
</organism>
<evidence type="ECO:0000256" key="2">
    <source>
        <dbReference type="ARBA" id="ARBA00022630"/>
    </source>
</evidence>
<keyword evidence="7" id="KW-1185">Reference proteome</keyword>
<dbReference type="Pfam" id="PF00743">
    <property type="entry name" value="FMO-like"/>
    <property type="match status" value="1"/>
</dbReference>